<proteinExistence type="predicted"/>
<dbReference type="Pfam" id="PF12680">
    <property type="entry name" value="SnoaL_2"/>
    <property type="match status" value="1"/>
</dbReference>
<dbReference type="Gene3D" id="3.10.450.50">
    <property type="match status" value="1"/>
</dbReference>
<feature type="domain" description="SnoaL-like" evidence="1">
    <location>
        <begin position="9"/>
        <end position="112"/>
    </location>
</feature>
<dbReference type="EMBL" id="PYBW01000023">
    <property type="protein sequence ID" value="PYC85056.1"/>
    <property type="molecule type" value="Genomic_DNA"/>
</dbReference>
<accession>A0A2V4P589</accession>
<sequence length="123" mass="13088">MTNLQQLAEQYLATWNATDADERRKLVEEFWAADASYTDPLVEAVGRDAVHATIGAVQTQFPGLVFTLGAAGVDAHHNLARFTWELAPAGAAEALVIGFDVLVADEAGRIAAVHGFLDKVPAA</sequence>
<gene>
    <name evidence="2" type="ORF">C7C46_07085</name>
</gene>
<comment type="caution">
    <text evidence="2">The sequence shown here is derived from an EMBL/GenBank/DDBJ whole genome shotgun (WGS) entry which is preliminary data.</text>
</comment>
<evidence type="ECO:0000313" key="2">
    <source>
        <dbReference type="EMBL" id="PYC85056.1"/>
    </source>
</evidence>
<name>A0A2V4P589_9ACTN</name>
<organism evidence="2 3">
    <name type="scientific">Streptomyces tateyamensis</name>
    <dbReference type="NCBI Taxonomy" id="565073"/>
    <lineage>
        <taxon>Bacteria</taxon>
        <taxon>Bacillati</taxon>
        <taxon>Actinomycetota</taxon>
        <taxon>Actinomycetes</taxon>
        <taxon>Kitasatosporales</taxon>
        <taxon>Streptomycetaceae</taxon>
        <taxon>Streptomyces</taxon>
    </lineage>
</organism>
<dbReference type="InterPro" id="IPR032710">
    <property type="entry name" value="NTF2-like_dom_sf"/>
</dbReference>
<evidence type="ECO:0000313" key="3">
    <source>
        <dbReference type="Proteomes" id="UP000248039"/>
    </source>
</evidence>
<dbReference type="RefSeq" id="WP_110666898.1">
    <property type="nucleotide sequence ID" value="NZ_PYBW01000023.1"/>
</dbReference>
<reference evidence="2 3" key="1">
    <citation type="submission" date="2018-03" db="EMBL/GenBank/DDBJ databases">
        <title>Bioinformatic expansion and discovery of thiopeptide antibiotics.</title>
        <authorList>
            <person name="Schwalen C.J."/>
            <person name="Hudson G.A."/>
            <person name="Mitchell D.A."/>
        </authorList>
    </citation>
    <scope>NUCLEOTIDE SEQUENCE [LARGE SCALE GENOMIC DNA]</scope>
    <source>
        <strain evidence="2 3">ATCC 21389</strain>
    </source>
</reference>
<dbReference type="Proteomes" id="UP000248039">
    <property type="component" value="Unassembled WGS sequence"/>
</dbReference>
<dbReference type="AlphaFoldDB" id="A0A2V4P589"/>
<dbReference type="SUPFAM" id="SSF54427">
    <property type="entry name" value="NTF2-like"/>
    <property type="match status" value="1"/>
</dbReference>
<protein>
    <submittedName>
        <fullName evidence="2">Polyketide cyclase</fullName>
    </submittedName>
</protein>
<dbReference type="OrthoDB" id="9808719at2"/>
<dbReference type="InterPro" id="IPR037401">
    <property type="entry name" value="SnoaL-like"/>
</dbReference>
<evidence type="ECO:0000259" key="1">
    <source>
        <dbReference type="Pfam" id="PF12680"/>
    </source>
</evidence>
<keyword evidence="3" id="KW-1185">Reference proteome</keyword>